<dbReference type="InterPro" id="IPR029044">
    <property type="entry name" value="Nucleotide-diphossugar_trans"/>
</dbReference>
<evidence type="ECO:0000259" key="4">
    <source>
        <dbReference type="Pfam" id="PF00535"/>
    </source>
</evidence>
<dbReference type="CDD" id="cd04186">
    <property type="entry name" value="GT_2_like_c"/>
    <property type="match status" value="1"/>
</dbReference>
<evidence type="ECO:0000256" key="1">
    <source>
        <dbReference type="ARBA" id="ARBA00006739"/>
    </source>
</evidence>
<dbReference type="Gene3D" id="3.90.550.10">
    <property type="entry name" value="Spore Coat Polysaccharide Biosynthesis Protein SpsA, Chain A"/>
    <property type="match status" value="1"/>
</dbReference>
<evidence type="ECO:0000256" key="2">
    <source>
        <dbReference type="ARBA" id="ARBA00022676"/>
    </source>
</evidence>
<proteinExistence type="inferred from homology"/>
<evidence type="ECO:0000313" key="6">
    <source>
        <dbReference type="Proteomes" id="UP000230052"/>
    </source>
</evidence>
<dbReference type="AlphaFoldDB" id="A0A2J0KZY3"/>
<dbReference type="GO" id="GO:0016757">
    <property type="term" value="F:glycosyltransferase activity"/>
    <property type="evidence" value="ECO:0007669"/>
    <property type="project" value="UniProtKB-KW"/>
</dbReference>
<evidence type="ECO:0000313" key="5">
    <source>
        <dbReference type="EMBL" id="PIU41980.1"/>
    </source>
</evidence>
<dbReference type="Proteomes" id="UP000230052">
    <property type="component" value="Unassembled WGS sequence"/>
</dbReference>
<dbReference type="EMBL" id="PEWV01000025">
    <property type="protein sequence ID" value="PIU41980.1"/>
    <property type="molecule type" value="Genomic_DNA"/>
</dbReference>
<comment type="caution">
    <text evidence="5">The sequence shown here is derived from an EMBL/GenBank/DDBJ whole genome shotgun (WGS) entry which is preliminary data.</text>
</comment>
<gene>
    <name evidence="5" type="ORF">COS99_02600</name>
</gene>
<dbReference type="Pfam" id="PF00535">
    <property type="entry name" value="Glycos_transf_2"/>
    <property type="match status" value="1"/>
</dbReference>
<dbReference type="SUPFAM" id="SSF53448">
    <property type="entry name" value="Nucleotide-diphospho-sugar transferases"/>
    <property type="match status" value="1"/>
</dbReference>
<dbReference type="PANTHER" id="PTHR43179">
    <property type="entry name" value="RHAMNOSYLTRANSFERASE WBBL"/>
    <property type="match status" value="1"/>
</dbReference>
<evidence type="ECO:0000256" key="3">
    <source>
        <dbReference type="ARBA" id="ARBA00022679"/>
    </source>
</evidence>
<organism evidence="5 6">
    <name type="scientific">Candidatus Aquitaenariimonas noxiae</name>
    <dbReference type="NCBI Taxonomy" id="1974741"/>
    <lineage>
        <taxon>Bacteria</taxon>
        <taxon>Pseudomonadati</taxon>
        <taxon>Candidatus Omnitrophota</taxon>
        <taxon>Candidatus Aquitaenariimonas</taxon>
    </lineage>
</organism>
<keyword evidence="3 5" id="KW-0808">Transferase</keyword>
<protein>
    <submittedName>
        <fullName evidence="5">Glycosyltransferase family 2 protein</fullName>
    </submittedName>
</protein>
<keyword evidence="2" id="KW-0328">Glycosyltransferase</keyword>
<reference evidence="5 6" key="1">
    <citation type="submission" date="2017-09" db="EMBL/GenBank/DDBJ databases">
        <title>Depth-based differentiation of microbial function through sediment-hosted aquifers and enrichment of novel symbionts in the deep terrestrial subsurface.</title>
        <authorList>
            <person name="Probst A.J."/>
            <person name="Ladd B."/>
            <person name="Jarett J.K."/>
            <person name="Geller-Mcgrath D.E."/>
            <person name="Sieber C.M."/>
            <person name="Emerson J.B."/>
            <person name="Anantharaman K."/>
            <person name="Thomas B.C."/>
            <person name="Malmstrom R."/>
            <person name="Stieglmeier M."/>
            <person name="Klingl A."/>
            <person name="Woyke T."/>
            <person name="Ryan C.M."/>
            <person name="Banfield J.F."/>
        </authorList>
    </citation>
    <scope>NUCLEOTIDE SEQUENCE [LARGE SCALE GENOMIC DNA]</scope>
    <source>
        <strain evidence="5">CG07_land_8_20_14_0_80_42_15</strain>
    </source>
</reference>
<comment type="similarity">
    <text evidence="1">Belongs to the glycosyltransferase 2 family.</text>
</comment>
<dbReference type="InterPro" id="IPR001173">
    <property type="entry name" value="Glyco_trans_2-like"/>
</dbReference>
<accession>A0A2J0KZY3</accession>
<name>A0A2J0KZY3_9BACT</name>
<feature type="domain" description="Glycosyltransferase 2-like" evidence="4">
    <location>
        <begin position="13"/>
        <end position="187"/>
    </location>
</feature>
<dbReference type="PANTHER" id="PTHR43179:SF12">
    <property type="entry name" value="GALACTOFURANOSYLTRANSFERASE GLFT2"/>
    <property type="match status" value="1"/>
</dbReference>
<sequence>MGTDSAREPKIYIITINWNQGEDTTKCLESLKALDYKNYEIILVDNGSIDGSPDRIAAKFPNVMLMRNKENLGFAGGNNVGIRYALSRGTDYIFLLNNDTKVDSGVLRELINVAEPDAKIGVVGAVNYSFEYPDKAITVCTSFNWFTGFTKKEPLEAISKGIISEPQEVHGVTGSSLLIKREVIERIGMLDERFFIYYEDTDWCVRARKAGFRVLYVPKAKIWHKISITFGEKSVKEYYLYTRNILLFMAKDCPKVFVPSFFLFYIIKNFVYSLKFIMTGKAEYAKAIFLGFVDFLSGNFGEGRLDQFVSIKRSI</sequence>